<dbReference type="OrthoDB" id="2145297at2759"/>
<name>A0A9W8B5F1_9FUNG</name>
<feature type="region of interest" description="Disordered" evidence="1">
    <location>
        <begin position="430"/>
        <end position="559"/>
    </location>
</feature>
<dbReference type="AlphaFoldDB" id="A0A9W8B5F1"/>
<proteinExistence type="predicted"/>
<evidence type="ECO:0000313" key="3">
    <source>
        <dbReference type="Proteomes" id="UP001151582"/>
    </source>
</evidence>
<feature type="region of interest" description="Disordered" evidence="1">
    <location>
        <begin position="198"/>
        <end position="233"/>
    </location>
</feature>
<accession>A0A9W8B5F1</accession>
<gene>
    <name evidence="2" type="ORF">H4R34_001809</name>
</gene>
<feature type="compositionally biased region" description="Polar residues" evidence="1">
    <location>
        <begin position="535"/>
        <end position="547"/>
    </location>
</feature>
<reference evidence="2" key="1">
    <citation type="submission" date="2022-07" db="EMBL/GenBank/DDBJ databases">
        <title>Phylogenomic reconstructions and comparative analyses of Kickxellomycotina fungi.</title>
        <authorList>
            <person name="Reynolds N.K."/>
            <person name="Stajich J.E."/>
            <person name="Barry K."/>
            <person name="Grigoriev I.V."/>
            <person name="Crous P."/>
            <person name="Smith M.E."/>
        </authorList>
    </citation>
    <scope>NUCLEOTIDE SEQUENCE</scope>
    <source>
        <strain evidence="2">RSA 567</strain>
    </source>
</reference>
<dbReference type="Proteomes" id="UP001151582">
    <property type="component" value="Unassembled WGS sequence"/>
</dbReference>
<feature type="compositionally biased region" description="Low complexity" evidence="1">
    <location>
        <begin position="492"/>
        <end position="511"/>
    </location>
</feature>
<evidence type="ECO:0000256" key="1">
    <source>
        <dbReference type="SAM" id="MobiDB-lite"/>
    </source>
</evidence>
<feature type="compositionally biased region" description="Polar residues" evidence="1">
    <location>
        <begin position="204"/>
        <end position="213"/>
    </location>
</feature>
<keyword evidence="3" id="KW-1185">Reference proteome</keyword>
<dbReference type="EMBL" id="JANBQB010000099">
    <property type="protein sequence ID" value="KAJ1982174.1"/>
    <property type="molecule type" value="Genomic_DNA"/>
</dbReference>
<organism evidence="2 3">
    <name type="scientific">Dimargaris verticillata</name>
    <dbReference type="NCBI Taxonomy" id="2761393"/>
    <lineage>
        <taxon>Eukaryota</taxon>
        <taxon>Fungi</taxon>
        <taxon>Fungi incertae sedis</taxon>
        <taxon>Zoopagomycota</taxon>
        <taxon>Kickxellomycotina</taxon>
        <taxon>Dimargaritomycetes</taxon>
        <taxon>Dimargaritales</taxon>
        <taxon>Dimargaritaceae</taxon>
        <taxon>Dimargaris</taxon>
    </lineage>
</organism>
<comment type="caution">
    <text evidence="2">The sequence shown here is derived from an EMBL/GenBank/DDBJ whole genome shotgun (WGS) entry which is preliminary data.</text>
</comment>
<sequence length="722" mass="77398">MNPSGPSAITAALAGQLATPVNVKLGAGTDPPSFHAPSPRDIRVVLDQAVIQALIQLALADRQFPICGYLGGQQQMTEVGQPGTDRPTRTLHIQHFYSCPRKLTSLVTGTPEEIPDTIAKARHFFASVNALCLGSYQSTARNATILDPELVDRLKRMHARVPDGICVMVSPVHFSLARLFEVRNILVVYRFLPSESTRSKRRQPSTPVSNSAANVDPPFLSSQPGSAKPPDRVPAEVQTASIVHFAINPQPHPPPGVLRQVTAAYLVNLSEFQQVYRLRLDQTTCSLQRTTIHTQFNAALDNLWSRAGVELTQWIQQEYAHLAMAKVCLKSQIAHRLGKLREAWPQGSSISAQPPVLPNFEANLSAATFGTPLQAAYRQYGQMTRTPPLERVMNLATLDERVYWLDSSLPIEPIKTAATRNQQRLKRLDALLASHTPERRKRKGTDGHSGRAWSSANGNPGNTGPRSGKSVPTASRTDKPNGLGSVTPSSLLGPSATSSATPPLPYASTPLVPSQPGPSGIKGTLPPQIVPLPDASSNQRAKKQTSPAVPDSQPPTILGSLACTTSRAMDTTPLHQSDSEPSSKSYPYLHQLPPIGTFDDPMSSPTLLSDRSQLTPAASMRHTGLGCGTLPKALPTVTAWSDDQLASRPVARGTMPAMASSAGTTHPPKVVTETIHSRPASPPLRPNHTMHLGPVTMTTTEAPPVPGPQSKGSGGTPTNGHY</sequence>
<feature type="compositionally biased region" description="Gly residues" evidence="1">
    <location>
        <begin position="712"/>
        <end position="722"/>
    </location>
</feature>
<feature type="compositionally biased region" description="Polar residues" evidence="1">
    <location>
        <begin position="452"/>
        <end position="475"/>
    </location>
</feature>
<feature type="region of interest" description="Disordered" evidence="1">
    <location>
        <begin position="674"/>
        <end position="722"/>
    </location>
</feature>
<evidence type="ECO:0000313" key="2">
    <source>
        <dbReference type="EMBL" id="KAJ1982174.1"/>
    </source>
</evidence>
<protein>
    <submittedName>
        <fullName evidence="2">Uncharacterized protein</fullName>
    </submittedName>
</protein>